<protein>
    <submittedName>
        <fullName evidence="1">Uncharacterized protein</fullName>
    </submittedName>
</protein>
<sequence length="15" mass="1528">MVVDPAPGVESLADK</sequence>
<dbReference type="Proteomes" id="UP000236291">
    <property type="component" value="Unassembled WGS sequence"/>
</dbReference>
<organism evidence="1 2">
    <name type="scientific">Trifolium pratense</name>
    <name type="common">Red clover</name>
    <dbReference type="NCBI Taxonomy" id="57577"/>
    <lineage>
        <taxon>Eukaryota</taxon>
        <taxon>Viridiplantae</taxon>
        <taxon>Streptophyta</taxon>
        <taxon>Embryophyta</taxon>
        <taxon>Tracheophyta</taxon>
        <taxon>Spermatophyta</taxon>
        <taxon>Magnoliopsida</taxon>
        <taxon>eudicotyledons</taxon>
        <taxon>Gunneridae</taxon>
        <taxon>Pentapetalae</taxon>
        <taxon>rosids</taxon>
        <taxon>fabids</taxon>
        <taxon>Fabales</taxon>
        <taxon>Fabaceae</taxon>
        <taxon>Papilionoideae</taxon>
        <taxon>50 kb inversion clade</taxon>
        <taxon>NPAAA clade</taxon>
        <taxon>Hologalegina</taxon>
        <taxon>IRL clade</taxon>
        <taxon>Trifolieae</taxon>
        <taxon>Trifolium</taxon>
    </lineage>
</organism>
<evidence type="ECO:0000313" key="2">
    <source>
        <dbReference type="Proteomes" id="UP000236291"/>
    </source>
</evidence>
<comment type="caution">
    <text evidence="1">The sequence shown here is derived from an EMBL/GenBank/DDBJ whole genome shotgun (WGS) entry which is preliminary data.</text>
</comment>
<evidence type="ECO:0000313" key="1">
    <source>
        <dbReference type="EMBL" id="PNX59803.1"/>
    </source>
</evidence>
<name>A0A2K3K0H2_TRIPR</name>
<accession>A0A2K3K0H2</accession>
<dbReference type="EMBL" id="ASHM01133660">
    <property type="protein sequence ID" value="PNX59803.1"/>
    <property type="molecule type" value="Genomic_DNA"/>
</dbReference>
<feature type="non-terminal residue" evidence="1">
    <location>
        <position position="15"/>
    </location>
</feature>
<gene>
    <name evidence="1" type="ORF">L195_g059869</name>
</gene>
<reference evidence="1 2" key="1">
    <citation type="journal article" date="2014" name="Am. J. Bot.">
        <title>Genome assembly and annotation for red clover (Trifolium pratense; Fabaceae).</title>
        <authorList>
            <person name="Istvanek J."/>
            <person name="Jaros M."/>
            <person name="Krenek A."/>
            <person name="Repkova J."/>
        </authorList>
    </citation>
    <scope>NUCLEOTIDE SEQUENCE [LARGE SCALE GENOMIC DNA]</scope>
    <source>
        <strain evidence="2">cv. Tatra</strain>
        <tissue evidence="1">Young leaves</tissue>
    </source>
</reference>
<reference evidence="1 2" key="2">
    <citation type="journal article" date="2017" name="Front. Plant Sci.">
        <title>Gene Classification and Mining of Molecular Markers Useful in Red Clover (Trifolium pratense) Breeding.</title>
        <authorList>
            <person name="Istvanek J."/>
            <person name="Dluhosova J."/>
            <person name="Dluhos P."/>
            <person name="Patkova L."/>
            <person name="Nedelnik J."/>
            <person name="Repkova J."/>
        </authorList>
    </citation>
    <scope>NUCLEOTIDE SEQUENCE [LARGE SCALE GENOMIC DNA]</scope>
    <source>
        <strain evidence="2">cv. Tatra</strain>
        <tissue evidence="1">Young leaves</tissue>
    </source>
</reference>
<proteinExistence type="predicted"/>